<evidence type="ECO:0000259" key="1">
    <source>
        <dbReference type="Pfam" id="PF13456"/>
    </source>
</evidence>
<name>B9T3I2_RICCO</name>
<evidence type="ECO:0000313" key="2">
    <source>
        <dbReference type="EMBL" id="EEF29579.1"/>
    </source>
</evidence>
<sequence>MVIGCYVVEEAKALGFRKALSWIWNMQISNIIFEVDSKVVVDTFLSSEIKLMSLK</sequence>
<dbReference type="GO" id="GO:0003676">
    <property type="term" value="F:nucleic acid binding"/>
    <property type="evidence" value="ECO:0007669"/>
    <property type="project" value="InterPro"/>
</dbReference>
<gene>
    <name evidence="2" type="ORF">RCOM_0171890</name>
</gene>
<dbReference type="InterPro" id="IPR002156">
    <property type="entry name" value="RNaseH_domain"/>
</dbReference>
<dbReference type="InParanoid" id="B9T3I2"/>
<evidence type="ECO:0000313" key="3">
    <source>
        <dbReference type="Proteomes" id="UP000008311"/>
    </source>
</evidence>
<dbReference type="EMBL" id="EQ974422">
    <property type="protein sequence ID" value="EEF29579.1"/>
    <property type="molecule type" value="Genomic_DNA"/>
</dbReference>
<dbReference type="GO" id="GO:0004523">
    <property type="term" value="F:RNA-DNA hybrid ribonuclease activity"/>
    <property type="evidence" value="ECO:0007669"/>
    <property type="project" value="InterPro"/>
</dbReference>
<feature type="domain" description="RNase H type-1" evidence="1">
    <location>
        <begin position="4"/>
        <end position="44"/>
    </location>
</feature>
<accession>B9T3I2</accession>
<dbReference type="AlphaFoldDB" id="B9T3I2"/>
<organism evidence="2 3">
    <name type="scientific">Ricinus communis</name>
    <name type="common">Castor bean</name>
    <dbReference type="NCBI Taxonomy" id="3988"/>
    <lineage>
        <taxon>Eukaryota</taxon>
        <taxon>Viridiplantae</taxon>
        <taxon>Streptophyta</taxon>
        <taxon>Embryophyta</taxon>
        <taxon>Tracheophyta</taxon>
        <taxon>Spermatophyta</taxon>
        <taxon>Magnoliopsida</taxon>
        <taxon>eudicotyledons</taxon>
        <taxon>Gunneridae</taxon>
        <taxon>Pentapetalae</taxon>
        <taxon>rosids</taxon>
        <taxon>fabids</taxon>
        <taxon>Malpighiales</taxon>
        <taxon>Euphorbiaceae</taxon>
        <taxon>Acalyphoideae</taxon>
        <taxon>Acalypheae</taxon>
        <taxon>Ricinus</taxon>
    </lineage>
</organism>
<protein>
    <recommendedName>
        <fullName evidence="1">RNase H type-1 domain-containing protein</fullName>
    </recommendedName>
</protein>
<reference evidence="3" key="1">
    <citation type="journal article" date="2010" name="Nat. Biotechnol.">
        <title>Draft genome sequence of the oilseed species Ricinus communis.</title>
        <authorList>
            <person name="Chan A.P."/>
            <person name="Crabtree J."/>
            <person name="Zhao Q."/>
            <person name="Lorenzi H."/>
            <person name="Orvis J."/>
            <person name="Puiu D."/>
            <person name="Melake-Berhan A."/>
            <person name="Jones K.M."/>
            <person name="Redman J."/>
            <person name="Chen G."/>
            <person name="Cahoon E.B."/>
            <person name="Gedil M."/>
            <person name="Stanke M."/>
            <person name="Haas B.J."/>
            <person name="Wortman J.R."/>
            <person name="Fraser-Liggett C.M."/>
            <person name="Ravel J."/>
            <person name="Rabinowicz P.D."/>
        </authorList>
    </citation>
    <scope>NUCLEOTIDE SEQUENCE [LARGE SCALE GENOMIC DNA]</scope>
    <source>
        <strain evidence="3">cv. Hale</strain>
    </source>
</reference>
<proteinExistence type="predicted"/>
<keyword evidence="3" id="KW-1185">Reference proteome</keyword>
<dbReference type="Proteomes" id="UP000008311">
    <property type="component" value="Unassembled WGS sequence"/>
</dbReference>
<dbReference type="Pfam" id="PF13456">
    <property type="entry name" value="RVT_3"/>
    <property type="match status" value="1"/>
</dbReference>